<dbReference type="InterPro" id="IPR037045">
    <property type="entry name" value="S8pro/Inhibitor_I9_sf"/>
</dbReference>
<dbReference type="GeneID" id="26837665"/>
<dbReference type="EMBL" id="LMYN01000008">
    <property type="protein sequence ID" value="KSA03517.1"/>
    <property type="molecule type" value="Genomic_DNA"/>
</dbReference>
<evidence type="ECO:0000256" key="2">
    <source>
        <dbReference type="ARBA" id="ARBA00022900"/>
    </source>
</evidence>
<organism evidence="7 8">
    <name type="scientific">Debaryomyces fabryi</name>
    <dbReference type="NCBI Taxonomy" id="58627"/>
    <lineage>
        <taxon>Eukaryota</taxon>
        <taxon>Fungi</taxon>
        <taxon>Dikarya</taxon>
        <taxon>Ascomycota</taxon>
        <taxon>Saccharomycotina</taxon>
        <taxon>Pichiomycetes</taxon>
        <taxon>Debaryomycetaceae</taxon>
        <taxon>Debaryomyces</taxon>
    </lineage>
</organism>
<evidence type="ECO:0000259" key="6">
    <source>
        <dbReference type="Pfam" id="PF05922"/>
    </source>
</evidence>
<dbReference type="InterPro" id="IPR010259">
    <property type="entry name" value="S8pro/Inhibitor_I9"/>
</dbReference>
<comment type="subunit">
    <text evidence="5">Part of the heterodimeric LMA1 complex together with the thioredoxin II/TRX2. LMA1 binds to the ATPase SEC18.</text>
</comment>
<dbReference type="GO" id="GO:0042144">
    <property type="term" value="P:vacuole fusion, non-autophagic"/>
    <property type="evidence" value="ECO:0007669"/>
    <property type="project" value="TreeGrafter"/>
</dbReference>
<dbReference type="RefSeq" id="XP_015469619.1">
    <property type="nucleotide sequence ID" value="XM_015609486.1"/>
</dbReference>
<proteinExistence type="inferred from homology"/>
<evidence type="ECO:0000256" key="4">
    <source>
        <dbReference type="ARBA" id="ARBA00054668"/>
    </source>
</evidence>
<gene>
    <name evidence="7" type="ORF">AC631_00656</name>
</gene>
<evidence type="ECO:0000313" key="8">
    <source>
        <dbReference type="Proteomes" id="UP000054251"/>
    </source>
</evidence>
<keyword evidence="8" id="KW-1185">Reference proteome</keyword>
<comment type="caution">
    <text evidence="7">The sequence shown here is derived from an EMBL/GenBank/DDBJ whole genome shotgun (WGS) entry which is preliminary data.</text>
</comment>
<keyword evidence="2" id="KW-0722">Serine protease inhibitor</keyword>
<evidence type="ECO:0000256" key="1">
    <source>
        <dbReference type="ARBA" id="ARBA00022690"/>
    </source>
</evidence>
<keyword evidence="1" id="KW-0646">Protease inhibitor</keyword>
<protein>
    <recommendedName>
        <fullName evidence="6">Inhibitor I9 domain-containing protein</fullName>
    </recommendedName>
</protein>
<dbReference type="FunFam" id="3.30.70.80:FF:000005">
    <property type="entry name" value="Proteinase inhibitor I2B"/>
    <property type="match status" value="1"/>
</dbReference>
<dbReference type="SUPFAM" id="SSF54897">
    <property type="entry name" value="Protease propeptides/inhibitors"/>
    <property type="match status" value="1"/>
</dbReference>
<dbReference type="PANTHER" id="PTHR28288">
    <property type="entry name" value="PROTEASE B INHIBITOR 2"/>
    <property type="match status" value="1"/>
</dbReference>
<feature type="domain" description="Inhibitor I9" evidence="6">
    <location>
        <begin position="6"/>
        <end position="74"/>
    </location>
</feature>
<dbReference type="OrthoDB" id="5518345at2759"/>
<dbReference type="Proteomes" id="UP000054251">
    <property type="component" value="Unassembled WGS sequence"/>
</dbReference>
<evidence type="ECO:0000313" key="7">
    <source>
        <dbReference type="EMBL" id="KSA03517.1"/>
    </source>
</evidence>
<dbReference type="Gene3D" id="3.30.70.80">
    <property type="entry name" value="Peptidase S8 propeptide/proteinase inhibitor I9"/>
    <property type="match status" value="1"/>
</dbReference>
<comment type="function">
    <text evidence="4">Cytosolic inhibitor of vacuolar proteinase B (yscB), probably regulating protease B activity during limited proteolysis. PBI2 is a component of the LMA1 complex, which is involved in the facilitation of vesicle fusion such as homotypic vacuole and ER-derived COPII vesicle fusion with the Golgi.</text>
</comment>
<accession>A0A0V1Q4Y7</accession>
<sequence>MSDLKSYIITLKESASDSEKSQIKDKIQSLGGNVTSEFSLINGFVAKLPSSQSATINAYDHVEHIEEDKEVKIQ</sequence>
<dbReference type="AlphaFoldDB" id="A0A0V1Q4Y7"/>
<dbReference type="PANTHER" id="PTHR28288:SF2">
    <property type="entry name" value="PROTEASE B INHIBITOR 2"/>
    <property type="match status" value="1"/>
</dbReference>
<dbReference type="InterPro" id="IPR052471">
    <property type="entry name" value="PBI_I9"/>
</dbReference>
<dbReference type="Pfam" id="PF05922">
    <property type="entry name" value="Inhibitor_I9"/>
    <property type="match status" value="1"/>
</dbReference>
<reference evidence="7 8" key="1">
    <citation type="submission" date="2015-11" db="EMBL/GenBank/DDBJ databases">
        <title>The genome of Debaryomyces fabryi.</title>
        <authorList>
            <person name="Tafer H."/>
            <person name="Lopandic K."/>
        </authorList>
    </citation>
    <scope>NUCLEOTIDE SEQUENCE [LARGE SCALE GENOMIC DNA]</scope>
    <source>
        <strain evidence="7 8">CBS 789</strain>
    </source>
</reference>
<name>A0A0V1Q4Y7_9ASCO</name>
<evidence type="ECO:0000256" key="5">
    <source>
        <dbReference type="ARBA" id="ARBA00062658"/>
    </source>
</evidence>
<evidence type="ECO:0000256" key="3">
    <source>
        <dbReference type="ARBA" id="ARBA00038069"/>
    </source>
</evidence>
<comment type="similarity">
    <text evidence="3">Belongs to the protease inhibitor I9 family.</text>
</comment>
<dbReference type="GO" id="GO:0004867">
    <property type="term" value="F:serine-type endopeptidase inhibitor activity"/>
    <property type="evidence" value="ECO:0007669"/>
    <property type="project" value="UniProtKB-KW"/>
</dbReference>